<evidence type="ECO:0000256" key="10">
    <source>
        <dbReference type="SAM" id="MobiDB-lite"/>
    </source>
</evidence>
<dbReference type="GO" id="GO:0015215">
    <property type="term" value="F:nucleotide transmembrane transporter activity"/>
    <property type="evidence" value="ECO:0007669"/>
    <property type="project" value="UniProtKB-ARBA"/>
</dbReference>
<protein>
    <recommendedName>
        <fullName evidence="13">Mitochondrial carrier protein</fullName>
    </recommendedName>
</protein>
<evidence type="ECO:0000256" key="6">
    <source>
        <dbReference type="ARBA" id="ARBA00022989"/>
    </source>
</evidence>
<evidence type="ECO:0000256" key="9">
    <source>
        <dbReference type="RuleBase" id="RU000488"/>
    </source>
</evidence>
<keyword evidence="6" id="KW-1133">Transmembrane helix</keyword>
<proteinExistence type="inferred from homology"/>
<gene>
    <name evidence="11" type="ORF">CYCCA115_LOCUS14202</name>
</gene>
<dbReference type="InterPro" id="IPR044712">
    <property type="entry name" value="SLC25A32-like"/>
</dbReference>
<evidence type="ECO:0000256" key="8">
    <source>
        <dbReference type="PROSITE-ProRule" id="PRU00282"/>
    </source>
</evidence>
<keyword evidence="12" id="KW-1185">Reference proteome</keyword>
<dbReference type="AlphaFoldDB" id="A0AAD2FU70"/>
<dbReference type="PANTHER" id="PTHR45683">
    <property type="entry name" value="MITOCHONDRIAL NICOTINAMIDE ADENINE DINUCLEOTIDE TRANSPORTER 1-RELATED-RELATED"/>
    <property type="match status" value="1"/>
</dbReference>
<comment type="subcellular location">
    <subcellularLocation>
        <location evidence="1">Membrane</location>
        <topology evidence="1">Multi-pass membrane protein</topology>
    </subcellularLocation>
</comment>
<dbReference type="SUPFAM" id="SSF103506">
    <property type="entry name" value="Mitochondrial carrier"/>
    <property type="match status" value="1"/>
</dbReference>
<evidence type="ECO:0008006" key="13">
    <source>
        <dbReference type="Google" id="ProtNLM"/>
    </source>
</evidence>
<evidence type="ECO:0000256" key="4">
    <source>
        <dbReference type="ARBA" id="ARBA00022692"/>
    </source>
</evidence>
<comment type="similarity">
    <text evidence="2 9">Belongs to the mitochondrial carrier (TC 2.A.29) family.</text>
</comment>
<dbReference type="Gene3D" id="1.50.40.10">
    <property type="entry name" value="Mitochondrial carrier domain"/>
    <property type="match status" value="2"/>
</dbReference>
<dbReference type="GO" id="GO:0016020">
    <property type="term" value="C:membrane"/>
    <property type="evidence" value="ECO:0007669"/>
    <property type="project" value="UniProtKB-SubCell"/>
</dbReference>
<evidence type="ECO:0000313" key="11">
    <source>
        <dbReference type="EMBL" id="CAJ1953602.1"/>
    </source>
</evidence>
<dbReference type="InterPro" id="IPR023395">
    <property type="entry name" value="MCP_dom_sf"/>
</dbReference>
<dbReference type="PRINTS" id="PR00926">
    <property type="entry name" value="MITOCARRIER"/>
</dbReference>
<feature type="compositionally biased region" description="Basic and acidic residues" evidence="10">
    <location>
        <begin position="13"/>
        <end position="23"/>
    </location>
</feature>
<keyword evidence="3 9" id="KW-0813">Transport</keyword>
<evidence type="ECO:0000256" key="2">
    <source>
        <dbReference type="ARBA" id="ARBA00006375"/>
    </source>
</evidence>
<evidence type="ECO:0000256" key="7">
    <source>
        <dbReference type="ARBA" id="ARBA00023136"/>
    </source>
</evidence>
<keyword evidence="7 8" id="KW-0472">Membrane</keyword>
<keyword evidence="4 8" id="KW-0812">Transmembrane</keyword>
<reference evidence="11" key="1">
    <citation type="submission" date="2023-08" db="EMBL/GenBank/DDBJ databases">
        <authorList>
            <person name="Audoor S."/>
            <person name="Bilcke G."/>
        </authorList>
    </citation>
    <scope>NUCLEOTIDE SEQUENCE</scope>
</reference>
<dbReference type="Proteomes" id="UP001295423">
    <property type="component" value="Unassembled WGS sequence"/>
</dbReference>
<evidence type="ECO:0000313" key="12">
    <source>
        <dbReference type="Proteomes" id="UP001295423"/>
    </source>
</evidence>
<comment type="caution">
    <text evidence="11">The sequence shown here is derived from an EMBL/GenBank/DDBJ whole genome shotgun (WGS) entry which is preliminary data.</text>
</comment>
<dbReference type="EMBL" id="CAKOGP040001836">
    <property type="protein sequence ID" value="CAJ1953602.1"/>
    <property type="molecule type" value="Genomic_DNA"/>
</dbReference>
<evidence type="ECO:0000256" key="5">
    <source>
        <dbReference type="ARBA" id="ARBA00022737"/>
    </source>
</evidence>
<evidence type="ECO:0000256" key="1">
    <source>
        <dbReference type="ARBA" id="ARBA00004141"/>
    </source>
</evidence>
<feature type="region of interest" description="Disordered" evidence="10">
    <location>
        <begin position="1"/>
        <end position="30"/>
    </location>
</feature>
<name>A0AAD2FU70_9STRA</name>
<dbReference type="PROSITE" id="PS50920">
    <property type="entry name" value="SOLCAR"/>
    <property type="match status" value="3"/>
</dbReference>
<feature type="repeat" description="Solcar" evidence="8">
    <location>
        <begin position="67"/>
        <end position="158"/>
    </location>
</feature>
<feature type="repeat" description="Solcar" evidence="8">
    <location>
        <begin position="167"/>
        <end position="267"/>
    </location>
</feature>
<accession>A0AAD2FU70</accession>
<dbReference type="InterPro" id="IPR002067">
    <property type="entry name" value="MCP"/>
</dbReference>
<dbReference type="Pfam" id="PF00153">
    <property type="entry name" value="Mito_carr"/>
    <property type="match status" value="3"/>
</dbReference>
<feature type="repeat" description="Solcar" evidence="8">
    <location>
        <begin position="285"/>
        <end position="370"/>
    </location>
</feature>
<organism evidence="11 12">
    <name type="scientific">Cylindrotheca closterium</name>
    <dbReference type="NCBI Taxonomy" id="2856"/>
    <lineage>
        <taxon>Eukaryota</taxon>
        <taxon>Sar</taxon>
        <taxon>Stramenopiles</taxon>
        <taxon>Ochrophyta</taxon>
        <taxon>Bacillariophyta</taxon>
        <taxon>Bacillariophyceae</taxon>
        <taxon>Bacillariophycidae</taxon>
        <taxon>Bacillariales</taxon>
        <taxon>Bacillariaceae</taxon>
        <taxon>Cylindrotheca</taxon>
    </lineage>
</organism>
<evidence type="ECO:0000256" key="3">
    <source>
        <dbReference type="ARBA" id="ARBA00022448"/>
    </source>
</evidence>
<dbReference type="InterPro" id="IPR018108">
    <property type="entry name" value="MCP_transmembrane"/>
</dbReference>
<keyword evidence="5" id="KW-0677">Repeat</keyword>
<sequence>METKIKFPTGSANERHSDDHDNHNGNSPITVAKSIRRVLTKSSSFPEFPQEPALTNNDHPEDGRGWNHFISTLAAGVGSGALSSTICAPLDLMRTRMQVWGDMSSSFQGEKITPTQVFQEIYQKEGPKGMFRGLGATLVTVPLFWGVYFPLYDQLKYETQQKYPDMNISLVHCGSAVATGAVADLICNPLFVIRTRLQTQALHQLADAHAHHTQPANILEKSGILQTGQQLFRQHGPLIFWRGMSANLIGLSHVAVQFPTYEYLKKWCRDRKASATGHHQAVVQESPLELLVASGVAKMFASLLTYPHEVLRSRMMDSRQATAPTLRGTARHIYSQEGFAGFYRGLPVTLIRVIPNSCITFLSYELLLRWTKEYLKESSSS</sequence>